<proteinExistence type="inferred from homology"/>
<dbReference type="GO" id="GO:0003677">
    <property type="term" value="F:DNA binding"/>
    <property type="evidence" value="ECO:0007669"/>
    <property type="project" value="UniProtKB-UniRule"/>
</dbReference>
<keyword evidence="7 12" id="KW-0067">ATP-binding</keyword>
<dbReference type="GO" id="GO:0016787">
    <property type="term" value="F:hydrolase activity"/>
    <property type="evidence" value="ECO:0007669"/>
    <property type="project" value="UniProtKB-KW"/>
</dbReference>
<evidence type="ECO:0000256" key="2">
    <source>
        <dbReference type="ARBA" id="ARBA00022515"/>
    </source>
</evidence>
<dbReference type="PANTHER" id="PTHR30153">
    <property type="entry name" value="REPLICATIVE DNA HELICASE DNAB"/>
    <property type="match status" value="1"/>
</dbReference>
<dbReference type="GO" id="GO:0043139">
    <property type="term" value="F:5'-3' DNA helicase activity"/>
    <property type="evidence" value="ECO:0007669"/>
    <property type="project" value="UniProtKB-EC"/>
</dbReference>
<dbReference type="EC" id="5.6.2.3" evidence="11 12"/>
<dbReference type="InterPro" id="IPR007694">
    <property type="entry name" value="DNA_helicase_DnaB-like_C"/>
</dbReference>
<protein>
    <recommendedName>
        <fullName evidence="11 12">Replicative DNA helicase</fullName>
        <ecNumber evidence="11 12">5.6.2.3</ecNumber>
    </recommendedName>
</protein>
<evidence type="ECO:0000313" key="15">
    <source>
        <dbReference type="Proteomes" id="UP000595564"/>
    </source>
</evidence>
<keyword evidence="6 12" id="KW-0347">Helicase</keyword>
<feature type="domain" description="SF4 helicase" evidence="13">
    <location>
        <begin position="177"/>
        <end position="452"/>
    </location>
</feature>
<dbReference type="SUPFAM" id="SSF52540">
    <property type="entry name" value="P-loop containing nucleoside triphosphate hydrolases"/>
    <property type="match status" value="1"/>
</dbReference>
<keyword evidence="2 12" id="KW-0639">Primosome</keyword>
<dbReference type="GO" id="GO:0005829">
    <property type="term" value="C:cytosol"/>
    <property type="evidence" value="ECO:0007669"/>
    <property type="project" value="TreeGrafter"/>
</dbReference>
<dbReference type="EMBL" id="AP017470">
    <property type="protein sequence ID" value="BBB32465.1"/>
    <property type="molecule type" value="Genomic_DNA"/>
</dbReference>
<dbReference type="CDD" id="cd00984">
    <property type="entry name" value="DnaB_C"/>
    <property type="match status" value="1"/>
</dbReference>
<dbReference type="NCBIfam" id="TIGR00665">
    <property type="entry name" value="DnaB"/>
    <property type="match status" value="1"/>
</dbReference>
<sequence length="453" mass="51079">MENIRLPYNEEAERGVLGALFLDPENIFKISHIIEVEDFYLTPHRIIFSIILEIFEEGKHFDLITVKNRLQEKGLLENAGGDIYISSLVDNVPMLKNIEEYAEIIVDKAKVRKLMSVAEKILTEGSNDTPSKHLISLVEKDLFEVAIGRNKDVLKLLKDGIVDVISSIEERRDFYLRNKSTQGIVSPFSDLNRFIPAFQPGELVIVAARPSIGKTSFALSMALDIAKKGHVVSIFSLEMPFDQIALRLLCMEGEVNVKAAREGSLSEAEYNKLVQAANALENLKIYVDDSASLTVADLRAKLQKLKMDNDGKLDLVLVDYLQLMHEKTDKREMGNRALEVSQISRGLKILAKDLHVPFIVLSQLNRAIEQRKDAQPMLSDLRESGSIEQDADIVMFLHRKDTKKVGVSEDDSKIPFKDIDLIVAKNRNGPIARVKLLFHKSCTKFVSMQPHMV</sequence>
<evidence type="ECO:0000256" key="8">
    <source>
        <dbReference type="ARBA" id="ARBA00023125"/>
    </source>
</evidence>
<comment type="catalytic activity">
    <reaction evidence="10 12">
        <text>ATP + H2O = ADP + phosphate + H(+)</text>
        <dbReference type="Rhea" id="RHEA:13065"/>
        <dbReference type="ChEBI" id="CHEBI:15377"/>
        <dbReference type="ChEBI" id="CHEBI:15378"/>
        <dbReference type="ChEBI" id="CHEBI:30616"/>
        <dbReference type="ChEBI" id="CHEBI:43474"/>
        <dbReference type="ChEBI" id="CHEBI:456216"/>
        <dbReference type="EC" id="5.6.2.3"/>
    </reaction>
</comment>
<evidence type="ECO:0000256" key="1">
    <source>
        <dbReference type="ARBA" id="ARBA00008428"/>
    </source>
</evidence>
<evidence type="ECO:0000256" key="9">
    <source>
        <dbReference type="ARBA" id="ARBA00023235"/>
    </source>
</evidence>
<keyword evidence="8 12" id="KW-0238">DNA-binding</keyword>
<accession>A0A7R6PXE7</accession>
<organism evidence="14 15">
    <name type="scientific">Thermotomaculum hydrothermale</name>
    <dbReference type="NCBI Taxonomy" id="981385"/>
    <lineage>
        <taxon>Bacteria</taxon>
        <taxon>Pseudomonadati</taxon>
        <taxon>Acidobacteriota</taxon>
        <taxon>Holophagae</taxon>
        <taxon>Thermotomaculales</taxon>
        <taxon>Thermotomaculaceae</taxon>
        <taxon>Thermotomaculum</taxon>
    </lineage>
</organism>
<dbReference type="PROSITE" id="PS51199">
    <property type="entry name" value="SF4_HELICASE"/>
    <property type="match status" value="1"/>
</dbReference>
<reference evidence="14 15" key="1">
    <citation type="journal article" date="2012" name="Extremophiles">
        <title>Thermotomaculum hydrothermale gen. nov., sp. nov., a novel heterotrophic thermophile within the phylum Acidobacteria from a deep-sea hydrothermal vent chimney in the Southern Okinawa Trough.</title>
        <authorList>
            <person name="Izumi H."/>
            <person name="Nunoura T."/>
            <person name="Miyazaki M."/>
            <person name="Mino S."/>
            <person name="Toki T."/>
            <person name="Takai K."/>
            <person name="Sako Y."/>
            <person name="Sawabe T."/>
            <person name="Nakagawa S."/>
        </authorList>
    </citation>
    <scope>NUCLEOTIDE SEQUENCE [LARGE SCALE GENOMIC DNA]</scope>
    <source>
        <strain evidence="14 15">AC55</strain>
    </source>
</reference>
<dbReference type="GO" id="GO:0006269">
    <property type="term" value="P:DNA replication, synthesis of primer"/>
    <property type="evidence" value="ECO:0007669"/>
    <property type="project" value="UniProtKB-UniRule"/>
</dbReference>
<dbReference type="PANTHER" id="PTHR30153:SF2">
    <property type="entry name" value="REPLICATIVE DNA HELICASE"/>
    <property type="match status" value="1"/>
</dbReference>
<dbReference type="RefSeq" id="WP_201328816.1">
    <property type="nucleotide sequence ID" value="NZ_AP017470.1"/>
</dbReference>
<keyword evidence="3 12" id="KW-0235">DNA replication</keyword>
<comment type="similarity">
    <text evidence="1 12">Belongs to the helicase family. DnaB subfamily.</text>
</comment>
<gene>
    <name evidence="14" type="primary">dnaB</name>
    <name evidence="14" type="ORF">TTHT_0909</name>
</gene>
<dbReference type="InterPro" id="IPR007692">
    <property type="entry name" value="DNA_helicase_DnaB"/>
</dbReference>
<evidence type="ECO:0000256" key="4">
    <source>
        <dbReference type="ARBA" id="ARBA00022741"/>
    </source>
</evidence>
<evidence type="ECO:0000256" key="3">
    <source>
        <dbReference type="ARBA" id="ARBA00022705"/>
    </source>
</evidence>
<dbReference type="InterPro" id="IPR007693">
    <property type="entry name" value="DNA_helicase_DnaB-like_N"/>
</dbReference>
<dbReference type="Proteomes" id="UP000595564">
    <property type="component" value="Chromosome"/>
</dbReference>
<dbReference type="InterPro" id="IPR016136">
    <property type="entry name" value="DNA_helicase_N/primase_C"/>
</dbReference>
<comment type="function">
    <text evidence="12">The main replicative DNA helicase, it participates in initiation and elongation during chromosome replication. Travels ahead of the DNA replisome, separating dsDNA into templates for DNA synthesis. A processive ATP-dependent 5'-3' DNA helicase it has DNA-dependent ATPase activity.</text>
</comment>
<keyword evidence="15" id="KW-1185">Reference proteome</keyword>
<keyword evidence="9" id="KW-0413">Isomerase</keyword>
<evidence type="ECO:0000256" key="11">
    <source>
        <dbReference type="NCBIfam" id="TIGR00665"/>
    </source>
</evidence>
<keyword evidence="4 12" id="KW-0547">Nucleotide-binding</keyword>
<evidence type="ECO:0000256" key="6">
    <source>
        <dbReference type="ARBA" id="ARBA00022806"/>
    </source>
</evidence>
<dbReference type="AlphaFoldDB" id="A0A7R6PXE7"/>
<keyword evidence="5 12" id="KW-0378">Hydrolase</keyword>
<evidence type="ECO:0000256" key="7">
    <source>
        <dbReference type="ARBA" id="ARBA00022840"/>
    </source>
</evidence>
<dbReference type="Pfam" id="PF00772">
    <property type="entry name" value="DnaB"/>
    <property type="match status" value="1"/>
</dbReference>
<dbReference type="GO" id="GO:0005524">
    <property type="term" value="F:ATP binding"/>
    <property type="evidence" value="ECO:0007669"/>
    <property type="project" value="UniProtKB-UniRule"/>
</dbReference>
<dbReference type="SUPFAM" id="SSF48024">
    <property type="entry name" value="N-terminal domain of DnaB helicase"/>
    <property type="match status" value="1"/>
</dbReference>
<dbReference type="Gene3D" id="3.40.50.300">
    <property type="entry name" value="P-loop containing nucleotide triphosphate hydrolases"/>
    <property type="match status" value="1"/>
</dbReference>
<dbReference type="Pfam" id="PF03796">
    <property type="entry name" value="DnaB_C"/>
    <property type="match status" value="1"/>
</dbReference>
<dbReference type="InterPro" id="IPR036185">
    <property type="entry name" value="DNA_heli_DnaB-like_N_sf"/>
</dbReference>
<evidence type="ECO:0000313" key="14">
    <source>
        <dbReference type="EMBL" id="BBB32465.1"/>
    </source>
</evidence>
<dbReference type="GO" id="GO:1990077">
    <property type="term" value="C:primosome complex"/>
    <property type="evidence" value="ECO:0007669"/>
    <property type="project" value="UniProtKB-UniRule"/>
</dbReference>
<dbReference type="Gene3D" id="1.10.860.10">
    <property type="entry name" value="DNAb Helicase, Chain A"/>
    <property type="match status" value="1"/>
</dbReference>
<dbReference type="KEGG" id="thyd:TTHT_0909"/>
<evidence type="ECO:0000256" key="5">
    <source>
        <dbReference type="ARBA" id="ARBA00022801"/>
    </source>
</evidence>
<evidence type="ECO:0000256" key="10">
    <source>
        <dbReference type="ARBA" id="ARBA00048954"/>
    </source>
</evidence>
<name>A0A7R6PXE7_9BACT</name>
<evidence type="ECO:0000256" key="12">
    <source>
        <dbReference type="RuleBase" id="RU362085"/>
    </source>
</evidence>
<dbReference type="InterPro" id="IPR027417">
    <property type="entry name" value="P-loop_NTPase"/>
</dbReference>
<evidence type="ECO:0000259" key="13">
    <source>
        <dbReference type="PROSITE" id="PS51199"/>
    </source>
</evidence>